<comment type="caution">
    <text evidence="4">The sequence shown here is derived from an EMBL/GenBank/DDBJ whole genome shotgun (WGS) entry which is preliminary data.</text>
</comment>
<keyword evidence="1" id="KW-0175">Coiled coil</keyword>
<organism evidence="4 5">
    <name type="scientific">Xylaria hypoxylon</name>
    <dbReference type="NCBI Taxonomy" id="37992"/>
    <lineage>
        <taxon>Eukaryota</taxon>
        <taxon>Fungi</taxon>
        <taxon>Dikarya</taxon>
        <taxon>Ascomycota</taxon>
        <taxon>Pezizomycotina</taxon>
        <taxon>Sordariomycetes</taxon>
        <taxon>Xylariomycetidae</taxon>
        <taxon>Xylariales</taxon>
        <taxon>Xylariaceae</taxon>
        <taxon>Xylaria</taxon>
    </lineage>
</organism>
<keyword evidence="3" id="KW-0472">Membrane</keyword>
<dbReference type="AlphaFoldDB" id="A0A4Z0YY63"/>
<dbReference type="OrthoDB" id="5411041at2759"/>
<evidence type="ECO:0000256" key="1">
    <source>
        <dbReference type="SAM" id="Coils"/>
    </source>
</evidence>
<protein>
    <recommendedName>
        <fullName evidence="6">Rhomboid family membrane protein</fullName>
    </recommendedName>
</protein>
<dbReference type="EMBL" id="SKBN01000094">
    <property type="protein sequence ID" value="TGJ83433.1"/>
    <property type="molecule type" value="Genomic_DNA"/>
</dbReference>
<accession>A0A4Z0YY63</accession>
<reference evidence="4 5" key="1">
    <citation type="submission" date="2019-03" db="EMBL/GenBank/DDBJ databases">
        <title>Draft genome sequence of Xylaria hypoxylon DSM 108379, a ubiquitous saprotrophic-parasitic fungi on hardwood.</title>
        <authorList>
            <person name="Buettner E."/>
            <person name="Leonhardt S."/>
            <person name="Gebauer A.M."/>
            <person name="Liers C."/>
            <person name="Hofrichter M."/>
            <person name="Kellner H."/>
        </authorList>
    </citation>
    <scope>NUCLEOTIDE SEQUENCE [LARGE SCALE GENOMIC DNA]</scope>
    <source>
        <strain evidence="4 5">DSM 108379</strain>
    </source>
</reference>
<feature type="region of interest" description="Disordered" evidence="2">
    <location>
        <begin position="194"/>
        <end position="214"/>
    </location>
</feature>
<dbReference type="Proteomes" id="UP000297716">
    <property type="component" value="Unassembled WGS sequence"/>
</dbReference>
<feature type="compositionally biased region" description="Low complexity" evidence="2">
    <location>
        <begin position="16"/>
        <end position="32"/>
    </location>
</feature>
<feature type="transmembrane region" description="Helical" evidence="3">
    <location>
        <begin position="38"/>
        <end position="56"/>
    </location>
</feature>
<name>A0A4Z0YY63_9PEZI</name>
<feature type="coiled-coil region" evidence="1">
    <location>
        <begin position="108"/>
        <end position="135"/>
    </location>
</feature>
<feature type="compositionally biased region" description="Basic and acidic residues" evidence="2">
    <location>
        <begin position="194"/>
        <end position="207"/>
    </location>
</feature>
<evidence type="ECO:0000256" key="2">
    <source>
        <dbReference type="SAM" id="MobiDB-lite"/>
    </source>
</evidence>
<proteinExistence type="predicted"/>
<evidence type="ECO:0000313" key="5">
    <source>
        <dbReference type="Proteomes" id="UP000297716"/>
    </source>
</evidence>
<keyword evidence="3" id="KW-0812">Transmembrane</keyword>
<evidence type="ECO:0008006" key="6">
    <source>
        <dbReference type="Google" id="ProtNLM"/>
    </source>
</evidence>
<keyword evidence="5" id="KW-1185">Reference proteome</keyword>
<keyword evidence="3" id="KW-1133">Transmembrane helix</keyword>
<evidence type="ECO:0000313" key="4">
    <source>
        <dbReference type="EMBL" id="TGJ83433.1"/>
    </source>
</evidence>
<gene>
    <name evidence="4" type="ORF">E0Z10_g5323</name>
</gene>
<feature type="region of interest" description="Disordered" evidence="2">
    <location>
        <begin position="1"/>
        <end position="34"/>
    </location>
</feature>
<sequence>MASSASTPTAPPPSSSEPQSQLQTQTSPTGQSNNKNPLIHIVALGVTPLALIALCLPPRRFDLRATTLGGVALWGTNQLVQDYTERSFAQRFSARIASFTGTELPEKAKATQARIREEKERRQKLRALRDEMIRSGAAPAKGKGMEDWSVDQKRALLEAYERQRREKDGVEVVKKEEGEKGIIKKIWMGNAAPDWKEKREQKEKEALQEGGGGYLGLITDQISEVWRGFRKSEGDTAKEKTSDNAKGS</sequence>
<evidence type="ECO:0000256" key="3">
    <source>
        <dbReference type="SAM" id="Phobius"/>
    </source>
</evidence>